<dbReference type="InterPro" id="IPR015943">
    <property type="entry name" value="WD40/YVTN_repeat-like_dom_sf"/>
</dbReference>
<evidence type="ECO:0000256" key="2">
    <source>
        <dbReference type="SAM" id="MobiDB-lite"/>
    </source>
</evidence>
<proteinExistence type="predicted"/>
<comment type="caution">
    <text evidence="5">The sequence shown here is derived from an EMBL/GenBank/DDBJ whole genome shotgun (WGS) entry which is preliminary data.</text>
</comment>
<keyword evidence="3" id="KW-1133">Transmembrane helix</keyword>
<dbReference type="Gene3D" id="3.30.200.20">
    <property type="entry name" value="Phosphorylase Kinase, domain 1"/>
    <property type="match status" value="1"/>
</dbReference>
<evidence type="ECO:0000313" key="6">
    <source>
        <dbReference type="Proteomes" id="UP000467124"/>
    </source>
</evidence>
<dbReference type="Gene3D" id="1.10.510.10">
    <property type="entry name" value="Transferase(Phosphotransferase) domain 1"/>
    <property type="match status" value="1"/>
</dbReference>
<feature type="region of interest" description="Disordered" evidence="2">
    <location>
        <begin position="173"/>
        <end position="194"/>
    </location>
</feature>
<dbReference type="SUPFAM" id="SSF82171">
    <property type="entry name" value="DPP6 N-terminal domain-like"/>
    <property type="match status" value="1"/>
</dbReference>
<protein>
    <recommendedName>
        <fullName evidence="4">Protein kinase domain-containing protein</fullName>
    </recommendedName>
</protein>
<dbReference type="EMBL" id="WWHY01000001">
    <property type="protein sequence ID" value="MYR32653.1"/>
    <property type="molecule type" value="Genomic_DNA"/>
</dbReference>
<feature type="domain" description="Protein kinase" evidence="4">
    <location>
        <begin position="33"/>
        <end position="386"/>
    </location>
</feature>
<dbReference type="GO" id="GO:0004672">
    <property type="term" value="F:protein kinase activity"/>
    <property type="evidence" value="ECO:0007669"/>
    <property type="project" value="InterPro"/>
</dbReference>
<evidence type="ECO:0000259" key="4">
    <source>
        <dbReference type="PROSITE" id="PS50011"/>
    </source>
</evidence>
<feature type="transmembrane region" description="Helical" evidence="3">
    <location>
        <begin position="296"/>
        <end position="319"/>
    </location>
</feature>
<dbReference type="SUPFAM" id="SSF56112">
    <property type="entry name" value="Protein kinase-like (PK-like)"/>
    <property type="match status" value="1"/>
</dbReference>
<dbReference type="InterPro" id="IPR000719">
    <property type="entry name" value="Prot_kinase_dom"/>
</dbReference>
<feature type="region of interest" description="Disordered" evidence="2">
    <location>
        <begin position="619"/>
        <end position="641"/>
    </location>
</feature>
<accession>A0A7K2IRW0</accession>
<feature type="compositionally biased region" description="Basic and acidic residues" evidence="2">
    <location>
        <begin position="632"/>
        <end position="641"/>
    </location>
</feature>
<dbReference type="PROSITE" id="PS50082">
    <property type="entry name" value="WD_REPEATS_2"/>
    <property type="match status" value="1"/>
</dbReference>
<dbReference type="RefSeq" id="WP_161110833.1">
    <property type="nucleotide sequence ID" value="NZ_WWHY01000001.1"/>
</dbReference>
<organism evidence="5 6">
    <name type="scientific">Nocardiopsis alba</name>
    <dbReference type="NCBI Taxonomy" id="53437"/>
    <lineage>
        <taxon>Bacteria</taxon>
        <taxon>Bacillati</taxon>
        <taxon>Actinomycetota</taxon>
        <taxon>Actinomycetes</taxon>
        <taxon>Streptosporangiales</taxon>
        <taxon>Nocardiopsidaceae</taxon>
        <taxon>Nocardiopsis</taxon>
    </lineage>
</organism>
<dbReference type="Gene3D" id="2.130.10.10">
    <property type="entry name" value="YVTN repeat-like/Quinoprotein amine dehydrogenase"/>
    <property type="match status" value="2"/>
</dbReference>
<feature type="repeat" description="WD" evidence="1">
    <location>
        <begin position="367"/>
        <end position="398"/>
    </location>
</feature>
<dbReference type="InterPro" id="IPR001680">
    <property type="entry name" value="WD40_rpt"/>
</dbReference>
<dbReference type="GO" id="GO:0005524">
    <property type="term" value="F:ATP binding"/>
    <property type="evidence" value="ECO:0007669"/>
    <property type="project" value="InterPro"/>
</dbReference>
<keyword evidence="3" id="KW-0812">Transmembrane</keyword>
<dbReference type="InterPro" id="IPR011009">
    <property type="entry name" value="Kinase-like_dom_sf"/>
</dbReference>
<dbReference type="Proteomes" id="UP000467124">
    <property type="component" value="Unassembled WGS sequence"/>
</dbReference>
<evidence type="ECO:0000256" key="1">
    <source>
        <dbReference type="PROSITE-ProRule" id="PRU00221"/>
    </source>
</evidence>
<keyword evidence="1" id="KW-0853">WD repeat</keyword>
<dbReference type="SMART" id="SM00220">
    <property type="entry name" value="S_TKc"/>
    <property type="match status" value="1"/>
</dbReference>
<dbReference type="PROSITE" id="PS50011">
    <property type="entry name" value="PROTEIN_KINASE_DOM"/>
    <property type="match status" value="1"/>
</dbReference>
<dbReference type="AlphaFoldDB" id="A0A7K2IRW0"/>
<keyword evidence="3" id="KW-0472">Membrane</keyword>
<evidence type="ECO:0000256" key="3">
    <source>
        <dbReference type="SAM" id="Phobius"/>
    </source>
</evidence>
<gene>
    <name evidence="5" type="ORF">GTW20_10295</name>
</gene>
<reference evidence="5 6" key="1">
    <citation type="journal article" date="2019" name="Nat. Commun.">
        <title>The antimicrobial potential of Streptomyces from insect microbiomes.</title>
        <authorList>
            <person name="Chevrette M.G."/>
            <person name="Carlson C.M."/>
            <person name="Ortega H.E."/>
            <person name="Thomas C."/>
            <person name="Ananiev G.E."/>
            <person name="Barns K.J."/>
            <person name="Book A.J."/>
            <person name="Cagnazzo J."/>
            <person name="Carlos C."/>
            <person name="Flanigan W."/>
            <person name="Grubbs K.J."/>
            <person name="Horn H.A."/>
            <person name="Hoffmann F.M."/>
            <person name="Klassen J.L."/>
            <person name="Knack J.J."/>
            <person name="Lewin G.R."/>
            <person name="McDonald B.R."/>
            <person name="Muller L."/>
            <person name="Melo W.G.P."/>
            <person name="Pinto-Tomas A.A."/>
            <person name="Schmitz A."/>
            <person name="Wendt-Pienkowski E."/>
            <person name="Wildman S."/>
            <person name="Zhao M."/>
            <person name="Zhang F."/>
            <person name="Bugni T.S."/>
            <person name="Andes D.R."/>
            <person name="Pupo M.T."/>
            <person name="Currie C.R."/>
        </authorList>
    </citation>
    <scope>NUCLEOTIDE SEQUENCE [LARGE SCALE GENOMIC DNA]</scope>
    <source>
        <strain evidence="5 6">SID5840</strain>
    </source>
</reference>
<name>A0A7K2IRW0_9ACTN</name>
<evidence type="ECO:0000313" key="5">
    <source>
        <dbReference type="EMBL" id="MYR32653.1"/>
    </source>
</evidence>
<sequence length="695" mass="75359">MVRTPAGSFGPRDIDKAFMLPLHPHDPPFVGPYRLLARLGEDVDTRSYWATGPNRPPVRVRIARPERATDPIFRAAFARRMEVSLAVSGPDVARVVDFDPTSPVPWVATENPPGTDLATFVRTHGPLSVSALHALAVTTARGLASLHSIGHAHTELRPQNVLLDETRALLSSPAASSLDGSNDTYTALTPPEGQGTPAGDVFSWAAVLCFAVSGTTDPRGVERMPLHLRGVVDSCLQASTRMRPSATDLIEMLGGAASSTSWPPEFGSLITRGADEMRRLIPETPAPRTTDHRKRLLGMAGAALALTLVAGTGITWGYLRLNDGDESLGSEEPETGTEGLITNADCSEESAFPSPSGPIEDLDAMQVEFSPDGRLLAIGSFNHGLTLWDWRKGEEFARPIEELNGIGSMEFAPIGCMVAATSLRDDADQEQDYRVTTTYDLPSGEAVDHLGVQPPPGPDGSLTRRSLWDFSFSTDGAYLAIGNRPDFMEENREAVGIIDMRTGEMSTTLALRSAYNLAFLDESRLAVATGGEISLWDVETGEEVQRIRNVIENRMAVVEGEDQIVLIRDGRIDWLDLEDESTIVSFPLDDYSKADETEQGAWINDLSVDGERGLVHFSWSTRSDDPDPDDLGTDRENQTHGHLWEVESGKDLLDGNETLMTRPVAFLPEVIASVNQDGGVDLIDPETLEVTDAIG</sequence>